<dbReference type="InParanoid" id="B0W432"/>
<dbReference type="EnsemblMetazoa" id="CPIJ001792-RA">
    <property type="protein sequence ID" value="CPIJ001792-PA"/>
    <property type="gene ID" value="CPIJ001792"/>
</dbReference>
<evidence type="ECO:0000313" key="2">
    <source>
        <dbReference type="EnsemblMetazoa" id="CPIJ001792-PA"/>
    </source>
</evidence>
<keyword evidence="1" id="KW-0687">Ribonucleoprotein</keyword>
<gene>
    <name evidence="2" type="primary">6032947</name>
    <name evidence="1" type="ORF">CpipJ_CPIJ001792</name>
</gene>
<dbReference type="VEuPathDB" id="VectorBase:CPIJ001792"/>
<organism>
    <name type="scientific">Culex quinquefasciatus</name>
    <name type="common">Southern house mosquito</name>
    <name type="synonym">Culex pungens</name>
    <dbReference type="NCBI Taxonomy" id="7176"/>
    <lineage>
        <taxon>Eukaryota</taxon>
        <taxon>Metazoa</taxon>
        <taxon>Ecdysozoa</taxon>
        <taxon>Arthropoda</taxon>
        <taxon>Hexapoda</taxon>
        <taxon>Insecta</taxon>
        <taxon>Pterygota</taxon>
        <taxon>Neoptera</taxon>
        <taxon>Endopterygota</taxon>
        <taxon>Diptera</taxon>
        <taxon>Nematocera</taxon>
        <taxon>Culicoidea</taxon>
        <taxon>Culicidae</taxon>
        <taxon>Culicinae</taxon>
        <taxon>Culicini</taxon>
        <taxon>Culex</taxon>
        <taxon>Culex</taxon>
    </lineage>
</organism>
<evidence type="ECO:0000313" key="3">
    <source>
        <dbReference type="Proteomes" id="UP000002320"/>
    </source>
</evidence>
<reference evidence="1" key="1">
    <citation type="submission" date="2007-03" db="EMBL/GenBank/DDBJ databases">
        <title>Annotation of Culex pipiens quinquefasciatus.</title>
        <authorList>
            <consortium name="The Broad Institute Genome Sequencing Platform"/>
            <person name="Atkinson P.W."/>
            <person name="Hemingway J."/>
            <person name="Christensen B.M."/>
            <person name="Higgs S."/>
            <person name="Kodira C."/>
            <person name="Hannick L."/>
            <person name="Megy K."/>
            <person name="O'Leary S."/>
            <person name="Pearson M."/>
            <person name="Haas B.J."/>
            <person name="Mauceli E."/>
            <person name="Wortman J.R."/>
            <person name="Lee N.H."/>
            <person name="Guigo R."/>
            <person name="Stanke M."/>
            <person name="Alvarado L."/>
            <person name="Amedeo P."/>
            <person name="Antoine C.H."/>
            <person name="Arensburger P."/>
            <person name="Bidwell S.L."/>
            <person name="Crawford M."/>
            <person name="Camaro F."/>
            <person name="Devon K."/>
            <person name="Engels R."/>
            <person name="Hammond M."/>
            <person name="Howarth C."/>
            <person name="Koehrsen M."/>
            <person name="Lawson D."/>
            <person name="Montgomery P."/>
            <person name="Nene V."/>
            <person name="Nusbaum C."/>
            <person name="Puiu D."/>
            <person name="Romero-Severson J."/>
            <person name="Severson D.W."/>
            <person name="Shumway M."/>
            <person name="Sisk P."/>
            <person name="Stolte C."/>
            <person name="Zeng Q."/>
            <person name="Eisenstadt E."/>
            <person name="Fraser-Liggett C."/>
            <person name="Strausberg R."/>
            <person name="Galagan J."/>
            <person name="Birren B."/>
            <person name="Collins F.H."/>
        </authorList>
    </citation>
    <scope>NUCLEOTIDE SEQUENCE [LARGE SCALE GENOMIC DNA]</scope>
    <source>
        <strain evidence="1">JHB</strain>
    </source>
</reference>
<reference evidence="2" key="2">
    <citation type="submission" date="2021-02" db="UniProtKB">
        <authorList>
            <consortium name="EnsemblMetazoa"/>
        </authorList>
    </citation>
    <scope>IDENTIFICATION</scope>
    <source>
        <strain evidence="2">JHB</strain>
    </source>
</reference>
<dbReference type="HOGENOM" id="CLU_2028956_0_0_1"/>
<dbReference type="AlphaFoldDB" id="B0W432"/>
<accession>B0W432</accession>
<name>B0W432_CULQU</name>
<keyword evidence="3" id="KW-1185">Reference proteome</keyword>
<dbReference type="GO" id="GO:0005840">
    <property type="term" value="C:ribosome"/>
    <property type="evidence" value="ECO:0007669"/>
    <property type="project" value="UniProtKB-KW"/>
</dbReference>
<sequence length="122" mass="13967">MLDQGSFIGSIKLCRCDCRYSIKASSETPSDRKGQDRATTTTTSLAMLLGTTCFVWCTQCKFKKATGEIVSAKFFLEKTPLRVKKFGNWLWFDSRSRTQKMVREESRAGGVVRKQWFCDIEN</sequence>
<proteinExistence type="predicted"/>
<dbReference type="EMBL" id="DS231834">
    <property type="protein sequence ID" value="EDS32625.1"/>
    <property type="molecule type" value="Genomic_DNA"/>
</dbReference>
<dbReference type="STRING" id="7176.B0W432"/>
<keyword evidence="1" id="KW-0689">Ribosomal protein</keyword>
<dbReference type="KEGG" id="cqu:CpipJ_CPIJ001792"/>
<protein>
    <submittedName>
        <fullName evidence="1 2">60S ribosomal protein L18a</fullName>
    </submittedName>
</protein>
<dbReference type="Proteomes" id="UP000002320">
    <property type="component" value="Unassembled WGS sequence"/>
</dbReference>
<evidence type="ECO:0000313" key="1">
    <source>
        <dbReference type="EMBL" id="EDS32625.1"/>
    </source>
</evidence>